<feature type="domain" description="Peptidase S8/S53" evidence="8">
    <location>
        <begin position="228"/>
        <end position="483"/>
    </location>
</feature>
<dbReference type="InterPro" id="IPR015500">
    <property type="entry name" value="Peptidase_S8_subtilisin-rel"/>
</dbReference>
<feature type="active site" description="Charge relay system" evidence="5">
    <location>
        <position position="448"/>
    </location>
</feature>
<keyword evidence="4 5" id="KW-0720">Serine protease</keyword>
<evidence type="ECO:0000256" key="6">
    <source>
        <dbReference type="RuleBase" id="RU003355"/>
    </source>
</evidence>
<evidence type="ECO:0000256" key="5">
    <source>
        <dbReference type="PROSITE-ProRule" id="PRU01240"/>
    </source>
</evidence>
<evidence type="ECO:0000256" key="4">
    <source>
        <dbReference type="ARBA" id="ARBA00022825"/>
    </source>
</evidence>
<feature type="chain" id="PRO_5047268718" evidence="7">
    <location>
        <begin position="33"/>
        <end position="1101"/>
    </location>
</feature>
<reference evidence="9 10" key="1">
    <citation type="submission" date="2020-03" db="EMBL/GenBank/DDBJ databases">
        <title>Draft genome of Streptomyces sp. ventii, isolated from the Axial Seamount in the Pacific Ocean, and resequencing of the two type strains Streptomyces lonarensis strain NCL 716 and Streptomyces bohaiensis strain 11A07.</title>
        <authorList>
            <person name="Loughran R.M."/>
            <person name="Pfannmuller K.M."/>
            <person name="Wasson B.J."/>
            <person name="Deadmond M.C."/>
            <person name="Paddock B.E."/>
            <person name="Koyack M.J."/>
            <person name="Gallegos D.A."/>
            <person name="Mitchell E.A."/>
            <person name="Ushijima B."/>
            <person name="Saw J.H."/>
            <person name="Mcphail K.L."/>
            <person name="Videau P."/>
        </authorList>
    </citation>
    <scope>NUCLEOTIDE SEQUENCE [LARGE SCALE GENOMIC DNA]</scope>
    <source>
        <strain evidence="10">5675061</strain>
    </source>
</reference>
<dbReference type="InterPro" id="IPR013783">
    <property type="entry name" value="Ig-like_fold"/>
</dbReference>
<dbReference type="PANTHER" id="PTHR43806:SF11">
    <property type="entry name" value="CEREVISIN-RELATED"/>
    <property type="match status" value="1"/>
</dbReference>
<keyword evidence="2 5" id="KW-0645">Protease</keyword>
<dbReference type="InterPro" id="IPR023828">
    <property type="entry name" value="Peptidase_S8_Ser-AS"/>
</dbReference>
<evidence type="ECO:0000256" key="2">
    <source>
        <dbReference type="ARBA" id="ARBA00022670"/>
    </source>
</evidence>
<dbReference type="Gene3D" id="2.60.40.10">
    <property type="entry name" value="Immunoglobulins"/>
    <property type="match status" value="1"/>
</dbReference>
<dbReference type="PANTHER" id="PTHR43806">
    <property type="entry name" value="PEPTIDASE S8"/>
    <property type="match status" value="1"/>
</dbReference>
<evidence type="ECO:0000259" key="8">
    <source>
        <dbReference type="Pfam" id="PF00082"/>
    </source>
</evidence>
<dbReference type="PRINTS" id="PR00723">
    <property type="entry name" value="SUBTILISIN"/>
</dbReference>
<gene>
    <name evidence="9" type="ORF">HCJ92_18740</name>
</gene>
<keyword evidence="10" id="KW-1185">Reference proteome</keyword>
<dbReference type="InterPro" id="IPR006311">
    <property type="entry name" value="TAT_signal"/>
</dbReference>
<dbReference type="InterPro" id="IPR050131">
    <property type="entry name" value="Peptidase_S8_subtilisin-like"/>
</dbReference>
<dbReference type="Pfam" id="PF00082">
    <property type="entry name" value="Peptidase_S8"/>
    <property type="match status" value="1"/>
</dbReference>
<keyword evidence="3 5" id="KW-0378">Hydrolase</keyword>
<evidence type="ECO:0000256" key="1">
    <source>
        <dbReference type="ARBA" id="ARBA00011073"/>
    </source>
</evidence>
<comment type="similarity">
    <text evidence="1 5 6">Belongs to the peptidase S8 family.</text>
</comment>
<evidence type="ECO:0000313" key="10">
    <source>
        <dbReference type="Proteomes" id="UP000746503"/>
    </source>
</evidence>
<keyword evidence="7" id="KW-0732">Signal</keyword>
<feature type="signal peptide" evidence="7">
    <location>
        <begin position="1"/>
        <end position="32"/>
    </location>
</feature>
<dbReference type="SUPFAM" id="SSF52743">
    <property type="entry name" value="Subtilisin-like"/>
    <property type="match status" value="1"/>
</dbReference>
<dbReference type="InterPro" id="IPR023827">
    <property type="entry name" value="Peptidase_S8_Asp-AS"/>
</dbReference>
<evidence type="ECO:0000256" key="7">
    <source>
        <dbReference type="SAM" id="SignalP"/>
    </source>
</evidence>
<dbReference type="PROSITE" id="PS00137">
    <property type="entry name" value="SUBTILASE_HIS"/>
    <property type="match status" value="1"/>
</dbReference>
<accession>A0ABX1AVI4</accession>
<evidence type="ECO:0000256" key="3">
    <source>
        <dbReference type="ARBA" id="ARBA00022801"/>
    </source>
</evidence>
<dbReference type="PROSITE" id="PS51318">
    <property type="entry name" value="TAT"/>
    <property type="match status" value="1"/>
</dbReference>
<feature type="active site" description="Charge relay system" evidence="5">
    <location>
        <position position="269"/>
    </location>
</feature>
<proteinExistence type="inferred from homology"/>
<evidence type="ECO:0000313" key="9">
    <source>
        <dbReference type="EMBL" id="NJP68277.1"/>
    </source>
</evidence>
<dbReference type="RefSeq" id="WP_167934781.1">
    <property type="nucleotide sequence ID" value="NZ_JAAVJB010000191.1"/>
</dbReference>
<comment type="caution">
    <text evidence="9">The sequence shown here is derived from an EMBL/GenBank/DDBJ whole genome shotgun (WGS) entry which is preliminary data.</text>
</comment>
<dbReference type="EMBL" id="JAAVJB010000191">
    <property type="protein sequence ID" value="NJP68277.1"/>
    <property type="molecule type" value="Genomic_DNA"/>
</dbReference>
<protein>
    <submittedName>
        <fullName evidence="9">S8 family serine peptidase</fullName>
    </submittedName>
</protein>
<dbReference type="PROSITE" id="PS00138">
    <property type="entry name" value="SUBTILASE_SER"/>
    <property type="match status" value="1"/>
</dbReference>
<dbReference type="Gene3D" id="3.40.50.200">
    <property type="entry name" value="Peptidase S8/S53 domain"/>
    <property type="match status" value="1"/>
</dbReference>
<organism evidence="9 10">
    <name type="scientific">Streptomyces spiramenti</name>
    <dbReference type="NCBI Taxonomy" id="2720606"/>
    <lineage>
        <taxon>Bacteria</taxon>
        <taxon>Bacillati</taxon>
        <taxon>Actinomycetota</taxon>
        <taxon>Actinomycetes</taxon>
        <taxon>Kitasatosporales</taxon>
        <taxon>Streptomycetaceae</taxon>
        <taxon>Streptomyces</taxon>
    </lineage>
</organism>
<dbReference type="PROSITE" id="PS51892">
    <property type="entry name" value="SUBTILASE"/>
    <property type="match status" value="1"/>
</dbReference>
<dbReference type="InterPro" id="IPR022398">
    <property type="entry name" value="Peptidase_S8_His-AS"/>
</dbReference>
<dbReference type="Proteomes" id="UP000746503">
    <property type="component" value="Unassembled WGS sequence"/>
</dbReference>
<dbReference type="PROSITE" id="PS00136">
    <property type="entry name" value="SUBTILASE_ASP"/>
    <property type="match status" value="1"/>
</dbReference>
<dbReference type="InterPro" id="IPR000209">
    <property type="entry name" value="Peptidase_S8/S53_dom"/>
</dbReference>
<name>A0ABX1AVI4_9ACTN</name>
<sequence length="1101" mass="112301">MLSTKKRRAAVAATASAIAVALAAGLGGGAAAAPPGAAGGAPVGVPAEGGAVTLLTGDRVVLAADGTVASIHPAPGREDVPVRVLETGEATLVVPRDAVALIADGTLDRTLFDVGELSRPQYDRFAGTPLIVGYEDGRTATRSELRAEPDVELRSALDVVDADALTLSEESGASVWETLTETAAAGGSVLAAAPGIAAVSLDRIVQSSLDTSTAQVGAPAAWAEGLDGTGTTIAVLDTGISADHGDFEDKVKLAENFTDAADTDDPFGHGTHVASIAAGTGARSDGTYRGVAPGADLINGKVLDDDGSGMESWIIEGMEWAADSGADVINMSLGGPPSLGPDPMADAVDRISAETDVLFVIAAGNSGPSNGTIDSPGVADAALTVGSVTKDDEISEFSGIGPRITGGALKPEITAPGSDIGAAVVEGSYIDLIGTPVADGYAAIDGTSMAAPHVAGAAAILAQANPDWTGEQLKTALTSATAALDGPAPIEQGTGRLDVERALTQTVTADTSTLDFGAVEYPSDQADPVARELTYRNAGDDAVTLDLALTTTGPDGTAPDGMFTATEETLTVPAGGEASVEVTATPGVAGGETGHYGVFVTATGDDQQVRAAGTIELEPELFDLTVDITGRDGEAAPFGSVFGVDLTTGQFFWGLAEDGVVQQRVTEGEYVVEAYADYESDGEWTGLDLALHPGLTVTEDITVEVAFAEARPIDFVAPDGSALDELVGSYSIRHENGQGFESGFYFPGLPEGISTLSLGEASPAIDLTHAFTTFHPASENSASYLHSAGEGFPTGLVNHASAAEMAEMVVSAGASVPGTLGSVAAGAGDEMAPLGPVVDLPGDVTLQLQAAATDWFVEFAQFTADGDYVATSVTPPTSLEPGSSHARTVNVGVFGPMVDDGLGVFLERGYLLAHVPHFVEPVGRWGAAANEGSGTLYRDGEVLAELDESAEYVAERIPEGEAEYRLVSTADRHDLGYAAVSTEVTVDYTFTAAPSEEFEQITGPLAVRYSPDLALDSTAPAKKKLTVPLTVTGGEAAFLTVEASFDRGESWEELKVHTKDTGDLVYVHNPAAGGSVSLRATAEDADGNRSVQTIIDAYLTR</sequence>
<dbReference type="InterPro" id="IPR036852">
    <property type="entry name" value="Peptidase_S8/S53_dom_sf"/>
</dbReference>
<feature type="active site" description="Charge relay system" evidence="5">
    <location>
        <position position="237"/>
    </location>
</feature>